<protein>
    <submittedName>
        <fullName evidence="1">Uncharacterized protein</fullName>
    </submittedName>
</protein>
<accession>A0ABU1K511</accession>
<sequence>MLPKLIQAKNTIDFVYELTFDTQEDMRHKVFDFARDNELKILQLHQKHKNLEEIFRNITA</sequence>
<gene>
    <name evidence="1" type="ORF">GGR31_001336</name>
</gene>
<comment type="caution">
    <text evidence="1">The sequence shown here is derived from an EMBL/GenBank/DDBJ whole genome shotgun (WGS) entry which is preliminary data.</text>
</comment>
<evidence type="ECO:0000313" key="2">
    <source>
        <dbReference type="Proteomes" id="UP001257659"/>
    </source>
</evidence>
<organism evidence="1 2">
    <name type="scientific">Mesonia maritima</name>
    <dbReference type="NCBI Taxonomy" id="1793873"/>
    <lineage>
        <taxon>Bacteria</taxon>
        <taxon>Pseudomonadati</taxon>
        <taxon>Bacteroidota</taxon>
        <taxon>Flavobacteriia</taxon>
        <taxon>Flavobacteriales</taxon>
        <taxon>Flavobacteriaceae</taxon>
        <taxon>Mesonia</taxon>
    </lineage>
</organism>
<proteinExistence type="predicted"/>
<reference evidence="1 2" key="1">
    <citation type="submission" date="2023-07" db="EMBL/GenBank/DDBJ databases">
        <title>Genomic Encyclopedia of Type Strains, Phase IV (KMG-IV): sequencing the most valuable type-strain genomes for metagenomic binning, comparative biology and taxonomic classification.</title>
        <authorList>
            <person name="Goeker M."/>
        </authorList>
    </citation>
    <scope>NUCLEOTIDE SEQUENCE [LARGE SCALE GENOMIC DNA]</scope>
    <source>
        <strain evidence="1 2">DSM 102814</strain>
    </source>
</reference>
<evidence type="ECO:0000313" key="1">
    <source>
        <dbReference type="EMBL" id="MDR6300705.1"/>
    </source>
</evidence>
<dbReference type="Proteomes" id="UP001257659">
    <property type="component" value="Unassembled WGS sequence"/>
</dbReference>
<dbReference type="RefSeq" id="WP_309727600.1">
    <property type="nucleotide sequence ID" value="NZ_JAVDQA010000002.1"/>
</dbReference>
<keyword evidence="2" id="KW-1185">Reference proteome</keyword>
<name>A0ABU1K511_9FLAO</name>
<dbReference type="EMBL" id="JAVDQA010000002">
    <property type="protein sequence ID" value="MDR6300705.1"/>
    <property type="molecule type" value="Genomic_DNA"/>
</dbReference>